<evidence type="ECO:0000256" key="1">
    <source>
        <dbReference type="ARBA" id="ARBA00000085"/>
    </source>
</evidence>
<evidence type="ECO:0000256" key="5">
    <source>
        <dbReference type="ARBA" id="ARBA00022741"/>
    </source>
</evidence>
<evidence type="ECO:0000256" key="7">
    <source>
        <dbReference type="ARBA" id="ARBA00022840"/>
    </source>
</evidence>
<keyword evidence="9" id="KW-0472">Membrane</keyword>
<dbReference type="Proteomes" id="UP000674234">
    <property type="component" value="Unassembled WGS sequence"/>
</dbReference>
<keyword evidence="12" id="KW-1185">Reference proteome</keyword>
<comment type="catalytic activity">
    <reaction evidence="1">
        <text>ATP + protein L-histidine = ADP + protein N-phospho-L-histidine.</text>
        <dbReference type="EC" id="2.7.13.3"/>
    </reaction>
</comment>
<sequence length="268" mass="28406">MHSIAGTPNTGGIFSWYGVLHALISGISIGIIATLVVGAALRRWRRTEATHHAVLRERRRIARELHDTVGHGLLVIAMQMRRLATTGPQAESATAAVEQIVQEILTDVRSIVGSLRRTPAPASVEEAPLSARVATLIAQLGEGDQPIHLTLSGTERRLPPSIHTAALRVVQEGLTNALKHDGRHSIRISLVFGGQLTIRVVNGSGGLLSFMPPVDGHGLLGLRELVIGEGGEFACGPLTDGFLIRAALPMPGPTDQGIDDASSPCRCL</sequence>
<evidence type="ECO:0000313" key="11">
    <source>
        <dbReference type="EMBL" id="MBP2708277.1"/>
    </source>
</evidence>
<evidence type="ECO:0000259" key="10">
    <source>
        <dbReference type="Pfam" id="PF07730"/>
    </source>
</evidence>
<feature type="transmembrane region" description="Helical" evidence="9">
    <location>
        <begin position="20"/>
        <end position="41"/>
    </location>
</feature>
<dbReference type="GO" id="GO:0046983">
    <property type="term" value="F:protein dimerization activity"/>
    <property type="evidence" value="ECO:0007669"/>
    <property type="project" value="InterPro"/>
</dbReference>
<keyword evidence="6" id="KW-0418">Kinase</keyword>
<dbReference type="InterPro" id="IPR011712">
    <property type="entry name" value="Sig_transdc_His_kin_sub3_dim/P"/>
</dbReference>
<dbReference type="EC" id="2.7.13.3" evidence="2"/>
<evidence type="ECO:0000256" key="9">
    <source>
        <dbReference type="SAM" id="Phobius"/>
    </source>
</evidence>
<dbReference type="EMBL" id="JAFCNB010000029">
    <property type="protein sequence ID" value="MBP2708277.1"/>
    <property type="molecule type" value="Genomic_DNA"/>
</dbReference>
<dbReference type="InterPro" id="IPR050482">
    <property type="entry name" value="Sensor_HK_TwoCompSys"/>
</dbReference>
<dbReference type="Gene3D" id="1.20.5.1930">
    <property type="match status" value="1"/>
</dbReference>
<dbReference type="InterPro" id="IPR036890">
    <property type="entry name" value="HATPase_C_sf"/>
</dbReference>
<dbReference type="AlphaFoldDB" id="A0A940WRH6"/>
<protein>
    <recommendedName>
        <fullName evidence="2">histidine kinase</fullName>
        <ecNumber evidence="2">2.7.13.3</ecNumber>
    </recommendedName>
</protein>
<dbReference type="RefSeq" id="WP_210159538.1">
    <property type="nucleotide sequence ID" value="NZ_JAFCNB010000029.1"/>
</dbReference>
<organism evidence="11 12">
    <name type="scientific">Microbispora oryzae</name>
    <dbReference type="NCBI Taxonomy" id="2806554"/>
    <lineage>
        <taxon>Bacteria</taxon>
        <taxon>Bacillati</taxon>
        <taxon>Actinomycetota</taxon>
        <taxon>Actinomycetes</taxon>
        <taxon>Streptosporangiales</taxon>
        <taxon>Streptosporangiaceae</taxon>
        <taxon>Microbispora</taxon>
    </lineage>
</organism>
<reference evidence="11" key="1">
    <citation type="submission" date="2021-02" db="EMBL/GenBank/DDBJ databases">
        <title>Draft genome sequence of Microbispora sp. RL4-1S isolated from rice leaves in Thailand.</title>
        <authorList>
            <person name="Muangham S."/>
            <person name="Duangmal K."/>
        </authorList>
    </citation>
    <scope>NUCLEOTIDE SEQUENCE</scope>
    <source>
        <strain evidence="11">RL4-1S</strain>
    </source>
</reference>
<dbReference type="GO" id="GO:0000155">
    <property type="term" value="F:phosphorelay sensor kinase activity"/>
    <property type="evidence" value="ECO:0007669"/>
    <property type="project" value="InterPro"/>
</dbReference>
<keyword evidence="8" id="KW-0902">Two-component regulatory system</keyword>
<keyword evidence="9" id="KW-0812">Transmembrane</keyword>
<dbReference type="PANTHER" id="PTHR24421">
    <property type="entry name" value="NITRATE/NITRITE SENSOR PROTEIN NARX-RELATED"/>
    <property type="match status" value="1"/>
</dbReference>
<dbReference type="CDD" id="cd16917">
    <property type="entry name" value="HATPase_UhpB-NarQ-NarX-like"/>
    <property type="match status" value="1"/>
</dbReference>
<evidence type="ECO:0000256" key="3">
    <source>
        <dbReference type="ARBA" id="ARBA00022553"/>
    </source>
</evidence>
<evidence type="ECO:0000256" key="8">
    <source>
        <dbReference type="ARBA" id="ARBA00023012"/>
    </source>
</evidence>
<accession>A0A940WRH6</accession>
<keyword evidence="3" id="KW-0597">Phosphoprotein</keyword>
<evidence type="ECO:0000256" key="2">
    <source>
        <dbReference type="ARBA" id="ARBA00012438"/>
    </source>
</evidence>
<dbReference type="Gene3D" id="3.30.565.10">
    <property type="entry name" value="Histidine kinase-like ATPase, C-terminal domain"/>
    <property type="match status" value="1"/>
</dbReference>
<dbReference type="Pfam" id="PF07730">
    <property type="entry name" value="HisKA_3"/>
    <property type="match status" value="1"/>
</dbReference>
<comment type="caution">
    <text evidence="11">The sequence shown here is derived from an EMBL/GenBank/DDBJ whole genome shotgun (WGS) entry which is preliminary data.</text>
</comment>
<feature type="domain" description="Signal transduction histidine kinase subgroup 3 dimerisation and phosphoacceptor" evidence="10">
    <location>
        <begin position="57"/>
        <end position="117"/>
    </location>
</feature>
<keyword evidence="9" id="KW-1133">Transmembrane helix</keyword>
<keyword evidence="7" id="KW-0067">ATP-binding</keyword>
<dbReference type="GO" id="GO:0016020">
    <property type="term" value="C:membrane"/>
    <property type="evidence" value="ECO:0007669"/>
    <property type="project" value="InterPro"/>
</dbReference>
<dbReference type="GO" id="GO:0005524">
    <property type="term" value="F:ATP binding"/>
    <property type="evidence" value="ECO:0007669"/>
    <property type="project" value="UniProtKB-KW"/>
</dbReference>
<proteinExistence type="predicted"/>
<evidence type="ECO:0000313" key="12">
    <source>
        <dbReference type="Proteomes" id="UP000674234"/>
    </source>
</evidence>
<dbReference type="SUPFAM" id="SSF55874">
    <property type="entry name" value="ATPase domain of HSP90 chaperone/DNA topoisomerase II/histidine kinase"/>
    <property type="match status" value="1"/>
</dbReference>
<name>A0A940WRH6_9ACTN</name>
<gene>
    <name evidence="11" type="ORF">JOL79_31310</name>
</gene>
<keyword evidence="5" id="KW-0547">Nucleotide-binding</keyword>
<evidence type="ECO:0000256" key="6">
    <source>
        <dbReference type="ARBA" id="ARBA00022777"/>
    </source>
</evidence>
<dbReference type="PANTHER" id="PTHR24421:SF10">
    <property type="entry name" value="NITRATE_NITRITE SENSOR PROTEIN NARQ"/>
    <property type="match status" value="1"/>
</dbReference>
<evidence type="ECO:0000256" key="4">
    <source>
        <dbReference type="ARBA" id="ARBA00022679"/>
    </source>
</evidence>
<keyword evidence="4" id="KW-0808">Transferase</keyword>